<comment type="caution">
    <text evidence="1">The sequence shown here is derived from an EMBL/GenBank/DDBJ whole genome shotgun (WGS) entry which is preliminary data.</text>
</comment>
<evidence type="ECO:0008006" key="3">
    <source>
        <dbReference type="Google" id="ProtNLM"/>
    </source>
</evidence>
<reference evidence="1 2" key="1">
    <citation type="submission" date="2016-11" db="EMBL/GenBank/DDBJ databases">
        <authorList>
            <person name="Varghese N."/>
            <person name="Submissions S."/>
        </authorList>
    </citation>
    <scope>NUCLEOTIDE SEQUENCE [LARGE SCALE GENOMIC DNA]</scope>
    <source>
        <strain evidence="1 2">NFR18</strain>
    </source>
</reference>
<dbReference type="RefSeq" id="WP_072453503.1">
    <property type="nucleotide sequence ID" value="NZ_FPKH01000001.1"/>
</dbReference>
<accession>A0AB38C5L1</accession>
<dbReference type="EMBL" id="FPKH01000001">
    <property type="protein sequence ID" value="SFX34245.1"/>
    <property type="molecule type" value="Genomic_DNA"/>
</dbReference>
<proteinExistence type="predicted"/>
<evidence type="ECO:0000313" key="2">
    <source>
        <dbReference type="Proteomes" id="UP000182489"/>
    </source>
</evidence>
<gene>
    <name evidence="1" type="ORF">SAMN03097694_1706</name>
</gene>
<evidence type="ECO:0000313" key="1">
    <source>
        <dbReference type="EMBL" id="SFX34245.1"/>
    </source>
</evidence>
<name>A0AB38C5L1_9BURK</name>
<protein>
    <recommendedName>
        <fullName evidence="3">Protein NO VEIN C-terminal domain-containing protein</fullName>
    </recommendedName>
</protein>
<dbReference type="Proteomes" id="UP000182489">
    <property type="component" value="Unassembled WGS sequence"/>
</dbReference>
<sequence>MAKVKNPILFSTHFGLKPGVVEAAGLIDPFLNVDTQLFIDPTLLEKSSNQIIKVKALPEFRRHFSDFLRLLAISEREGDAAWKAAQRLLDLSEPADNGLGYGGSGRSGSSRPDEIRDTIVRTAKEIVTLGSKDPEMLGLMGFFEENVGPDTISDFTTRVISDQLSEITENFCLANGVVTSDKDGESSFSLPSFDVGKGKRKYVILVPSDIVRELPISNDPSEIYEAISFNEKLRNKVNSFLANSEKTTAAERKEAIRKAALESVDLFNSFLKVIKDYTQPYNQKEDSLGYRKLKEVLHSSIDSFKVEKKFELSSGPEKILELVHETIAVFKHHVEKGNLWEELWVNGNPKKERASQLIYFAISDCFCKANNVDISPEANMGGGPIDFKFSTGYEARVLVEMKRSSGTVKHGYEKQLEYYKDAAKTFFGVFVIINYGDLGNKLLTIQKIRADRIAAGEIASDIVVIDATQKQSASKRA</sequence>
<dbReference type="AlphaFoldDB" id="A0AB38C5L1"/>
<organism evidence="1 2">
    <name type="scientific">Janthinobacterium lividum</name>
    <dbReference type="NCBI Taxonomy" id="29581"/>
    <lineage>
        <taxon>Bacteria</taxon>
        <taxon>Pseudomonadati</taxon>
        <taxon>Pseudomonadota</taxon>
        <taxon>Betaproteobacteria</taxon>
        <taxon>Burkholderiales</taxon>
        <taxon>Oxalobacteraceae</taxon>
        <taxon>Janthinobacterium</taxon>
    </lineage>
</organism>